<comment type="caution">
    <text evidence="1">The sequence shown here is derived from an EMBL/GenBank/DDBJ whole genome shotgun (WGS) entry which is preliminary data.</text>
</comment>
<protein>
    <submittedName>
        <fullName evidence="1">Uncharacterized protein</fullName>
    </submittedName>
</protein>
<dbReference type="EMBL" id="CM047908">
    <property type="protein sequence ID" value="KAJ0081461.1"/>
    <property type="molecule type" value="Genomic_DNA"/>
</dbReference>
<accession>A0ACC1A5J3</accession>
<reference evidence="2" key="1">
    <citation type="journal article" date="2023" name="G3 (Bethesda)">
        <title>Genome assembly and association tests identify interacting loci associated with vigor, precocity, and sex in interspecific pistachio rootstocks.</title>
        <authorList>
            <person name="Palmer W."/>
            <person name="Jacygrad E."/>
            <person name="Sagayaradj S."/>
            <person name="Cavanaugh K."/>
            <person name="Han R."/>
            <person name="Bertier L."/>
            <person name="Beede B."/>
            <person name="Kafkas S."/>
            <person name="Golino D."/>
            <person name="Preece J."/>
            <person name="Michelmore R."/>
        </authorList>
    </citation>
    <scope>NUCLEOTIDE SEQUENCE [LARGE SCALE GENOMIC DNA]</scope>
</reference>
<organism evidence="1 2">
    <name type="scientific">Pistacia atlantica</name>
    <dbReference type="NCBI Taxonomy" id="434234"/>
    <lineage>
        <taxon>Eukaryota</taxon>
        <taxon>Viridiplantae</taxon>
        <taxon>Streptophyta</taxon>
        <taxon>Embryophyta</taxon>
        <taxon>Tracheophyta</taxon>
        <taxon>Spermatophyta</taxon>
        <taxon>Magnoliopsida</taxon>
        <taxon>eudicotyledons</taxon>
        <taxon>Gunneridae</taxon>
        <taxon>Pentapetalae</taxon>
        <taxon>rosids</taxon>
        <taxon>malvids</taxon>
        <taxon>Sapindales</taxon>
        <taxon>Anacardiaceae</taxon>
        <taxon>Pistacia</taxon>
    </lineage>
</organism>
<dbReference type="Proteomes" id="UP001164250">
    <property type="component" value="Chromosome 12"/>
</dbReference>
<evidence type="ECO:0000313" key="1">
    <source>
        <dbReference type="EMBL" id="KAJ0081461.1"/>
    </source>
</evidence>
<keyword evidence="2" id="KW-1185">Reference proteome</keyword>
<evidence type="ECO:0000313" key="2">
    <source>
        <dbReference type="Proteomes" id="UP001164250"/>
    </source>
</evidence>
<proteinExistence type="predicted"/>
<sequence>MALTLNTNIIISLLMVLSIWASLAMSRTLYEASIAERHEQWMARHGRTYEDQAEKEKRFKIFKQNLEFIEKFNNVGNQTYKLSINQFADLTDDEFLASRTGYKPIPSQSRTATTSFGYENLTEVPTSLDWREKDAVTQVKDQGNCGCCWAFSAVAAMEGITQIKTGLTSETNYPYQATEGTCDTQQETAPAAQIQSYEKVPSNNEEALLQAVAKQPVSVAIDSSGFRYYNGGVFDGNCGTNLNHAVTIIGYGTADDGTKYWLIKNSWGQTWGENGYMRIKRDVEAAEGLCGLAKDASYPVA</sequence>
<gene>
    <name evidence="1" type="ORF">Patl1_10543</name>
</gene>
<name>A0ACC1A5J3_9ROSI</name>